<accession>A0AAD6ITU1</accession>
<evidence type="ECO:0000256" key="1">
    <source>
        <dbReference type="SAM" id="MobiDB-lite"/>
    </source>
</evidence>
<protein>
    <submittedName>
        <fullName evidence="2">Uncharacterized protein</fullName>
    </submittedName>
</protein>
<evidence type="ECO:0000313" key="2">
    <source>
        <dbReference type="EMBL" id="KAJ6257535.1"/>
    </source>
</evidence>
<feature type="region of interest" description="Disordered" evidence="1">
    <location>
        <begin position="1"/>
        <end position="37"/>
    </location>
</feature>
<sequence length="147" mass="16630">MLCRARALVPTQTPAKEQTDHRNSRNNTSLQSLPFQTTTDDTQALPTAAESLNHRAQVIKTASMNGSRISCLDFGYREDDIIKLASSIAYHDNTTSTTKQTLETLFLASNQLRVQAEEFIESLSCLPRAYSAIEQAMVKRSRRRRFY</sequence>
<reference evidence="2" key="1">
    <citation type="submission" date="2023-01" db="EMBL/GenBank/DDBJ databases">
        <title>The chitinases involved in constricting ring structure development in the nematode-trapping fungus Drechslerella dactyloides.</title>
        <authorList>
            <person name="Wang R."/>
            <person name="Zhang L."/>
            <person name="Tang P."/>
            <person name="Li S."/>
            <person name="Liang L."/>
        </authorList>
    </citation>
    <scope>NUCLEOTIDE SEQUENCE</scope>
    <source>
        <strain evidence="2">YMF1.00031</strain>
    </source>
</reference>
<proteinExistence type="predicted"/>
<dbReference type="Proteomes" id="UP001221413">
    <property type="component" value="Unassembled WGS sequence"/>
</dbReference>
<keyword evidence="3" id="KW-1185">Reference proteome</keyword>
<evidence type="ECO:0000313" key="3">
    <source>
        <dbReference type="Proteomes" id="UP001221413"/>
    </source>
</evidence>
<dbReference type="EMBL" id="JAQGDS010000010">
    <property type="protein sequence ID" value="KAJ6257535.1"/>
    <property type="molecule type" value="Genomic_DNA"/>
</dbReference>
<dbReference type="AlphaFoldDB" id="A0AAD6ITU1"/>
<organism evidence="2 3">
    <name type="scientific">Drechslerella dactyloides</name>
    <name type="common">Nematode-trapping fungus</name>
    <name type="synonym">Arthrobotrys dactyloides</name>
    <dbReference type="NCBI Taxonomy" id="74499"/>
    <lineage>
        <taxon>Eukaryota</taxon>
        <taxon>Fungi</taxon>
        <taxon>Dikarya</taxon>
        <taxon>Ascomycota</taxon>
        <taxon>Pezizomycotina</taxon>
        <taxon>Orbiliomycetes</taxon>
        <taxon>Orbiliales</taxon>
        <taxon>Orbiliaceae</taxon>
        <taxon>Drechslerella</taxon>
    </lineage>
</organism>
<gene>
    <name evidence="2" type="ORF">Dda_7320</name>
</gene>
<comment type="caution">
    <text evidence="2">The sequence shown here is derived from an EMBL/GenBank/DDBJ whole genome shotgun (WGS) entry which is preliminary data.</text>
</comment>
<name>A0AAD6ITU1_DREDA</name>
<feature type="compositionally biased region" description="Polar residues" evidence="1">
    <location>
        <begin position="25"/>
        <end position="37"/>
    </location>
</feature>